<dbReference type="RefSeq" id="WP_202244723.1">
    <property type="nucleotide sequence ID" value="NZ_JAESIY010000006.1"/>
</dbReference>
<evidence type="ECO:0000313" key="8">
    <source>
        <dbReference type="EMBL" id="MBL3656926.1"/>
    </source>
</evidence>
<comment type="similarity">
    <text evidence="5">Belongs to the Rap family.</text>
</comment>
<dbReference type="InterPro" id="IPR019734">
    <property type="entry name" value="TPR_rpt"/>
</dbReference>
<evidence type="ECO:0000256" key="2">
    <source>
        <dbReference type="ARBA" id="ARBA00022490"/>
    </source>
</evidence>
<evidence type="ECO:0000256" key="7">
    <source>
        <dbReference type="SAM" id="SignalP"/>
    </source>
</evidence>
<dbReference type="InterPro" id="IPR011990">
    <property type="entry name" value="TPR-like_helical_dom_sf"/>
</dbReference>
<dbReference type="AlphaFoldDB" id="A0A937F878"/>
<protein>
    <submittedName>
        <fullName evidence="8">Tetratricopeptide repeat protein</fullName>
    </submittedName>
</protein>
<keyword evidence="7" id="KW-0732">Signal</keyword>
<dbReference type="SUPFAM" id="SSF48452">
    <property type="entry name" value="TPR-like"/>
    <property type="match status" value="2"/>
</dbReference>
<evidence type="ECO:0000256" key="6">
    <source>
        <dbReference type="SAM" id="Phobius"/>
    </source>
</evidence>
<name>A0A937F878_9BACT</name>
<evidence type="ECO:0000313" key="9">
    <source>
        <dbReference type="Proteomes" id="UP000659388"/>
    </source>
</evidence>
<evidence type="ECO:0000256" key="5">
    <source>
        <dbReference type="ARBA" id="ARBA00038253"/>
    </source>
</evidence>
<dbReference type="InterPro" id="IPR051476">
    <property type="entry name" value="Bac_ResReg_Asp_Phosphatase"/>
</dbReference>
<dbReference type="Proteomes" id="UP000659388">
    <property type="component" value="Unassembled WGS sequence"/>
</dbReference>
<organism evidence="8 9">
    <name type="scientific">Fulvivirga sediminis</name>
    <dbReference type="NCBI Taxonomy" id="2803949"/>
    <lineage>
        <taxon>Bacteria</taxon>
        <taxon>Pseudomonadati</taxon>
        <taxon>Bacteroidota</taxon>
        <taxon>Cytophagia</taxon>
        <taxon>Cytophagales</taxon>
        <taxon>Fulvivirgaceae</taxon>
        <taxon>Fulvivirga</taxon>
    </lineage>
</organism>
<reference evidence="8" key="1">
    <citation type="submission" date="2021-01" db="EMBL/GenBank/DDBJ databases">
        <title>Fulvivirga kasyanovii gen. nov., sp nov., a novel member of the phylum Bacteroidetes isolated from seawater in a mussel farm.</title>
        <authorList>
            <person name="Zhao L.-H."/>
            <person name="Wang Z.-J."/>
        </authorList>
    </citation>
    <scope>NUCLEOTIDE SEQUENCE</scope>
    <source>
        <strain evidence="8">2943</strain>
    </source>
</reference>
<comment type="subcellular location">
    <subcellularLocation>
        <location evidence="1">Cytoplasm</location>
    </subcellularLocation>
</comment>
<feature type="chain" id="PRO_5037736304" evidence="7">
    <location>
        <begin position="27"/>
        <end position="463"/>
    </location>
</feature>
<dbReference type="GO" id="GO:0005737">
    <property type="term" value="C:cytoplasm"/>
    <property type="evidence" value="ECO:0007669"/>
    <property type="project" value="UniProtKB-SubCell"/>
</dbReference>
<evidence type="ECO:0000256" key="1">
    <source>
        <dbReference type="ARBA" id="ARBA00004496"/>
    </source>
</evidence>
<evidence type="ECO:0000256" key="3">
    <source>
        <dbReference type="ARBA" id="ARBA00022737"/>
    </source>
</evidence>
<keyword evidence="9" id="KW-1185">Reference proteome</keyword>
<keyword evidence="6" id="KW-0472">Membrane</keyword>
<keyword evidence="2" id="KW-0963">Cytoplasm</keyword>
<dbReference type="EMBL" id="JAESIY010000006">
    <property type="protein sequence ID" value="MBL3656926.1"/>
    <property type="molecule type" value="Genomic_DNA"/>
</dbReference>
<sequence>MKSFKLNFKIPLVIFLLCLCFVSCNTEEENITEKSLPKDATSLEALLKNDELTVDTRLAIYYELYKTNKNSDPQIAQANIEKLITLAETTNNQVYQGKGEYAKAVLLRKGGNYQQSVIHYLKAAELFKNTGDLLRKGDASNDIGFIFLKIEGYDQAIPYFEQAAKIFETAKDWKHLSLVHSNIAVCYTKTNEYEAARASVDEARQAIEHLNKVDVNELSYLDIQKGDINYYDEKYDEAINNYIQSISYQGISNDQKLLTYYNLINAYMYKKDFKNAKNYLSKAKELKSSLELGVYMLVKTGNIEGEFYQLQGNHEKALEILNNVVAIADENIINSYYSNTLELISKSQRALANQSGKVSIDDIFKIEDLRRNQEQLKSKMADQLDFKKLQVLLDTQIQKYYRDIKQAKIDQERSTIIKIASACIAVFILTLLGTTLYIRNKKVVYETQVKKVRALFNESESDR</sequence>
<keyword evidence="4" id="KW-0802">TPR repeat</keyword>
<comment type="caution">
    <text evidence="8">The sequence shown here is derived from an EMBL/GenBank/DDBJ whole genome shotgun (WGS) entry which is preliminary data.</text>
</comment>
<keyword evidence="6" id="KW-1133">Transmembrane helix</keyword>
<feature type="signal peptide" evidence="7">
    <location>
        <begin position="1"/>
        <end position="26"/>
    </location>
</feature>
<dbReference type="SMART" id="SM00028">
    <property type="entry name" value="TPR"/>
    <property type="match status" value="5"/>
</dbReference>
<keyword evidence="3" id="KW-0677">Repeat</keyword>
<keyword evidence="6" id="KW-0812">Transmembrane</keyword>
<gene>
    <name evidence="8" type="ORF">JL102_12335</name>
</gene>
<proteinExistence type="inferred from homology"/>
<dbReference type="Gene3D" id="1.25.40.10">
    <property type="entry name" value="Tetratricopeptide repeat domain"/>
    <property type="match status" value="2"/>
</dbReference>
<feature type="transmembrane region" description="Helical" evidence="6">
    <location>
        <begin position="416"/>
        <end position="438"/>
    </location>
</feature>
<dbReference type="PANTHER" id="PTHR46630:SF1">
    <property type="entry name" value="TETRATRICOPEPTIDE REPEAT PROTEIN 29"/>
    <property type="match status" value="1"/>
</dbReference>
<accession>A0A937F878</accession>
<evidence type="ECO:0000256" key="4">
    <source>
        <dbReference type="ARBA" id="ARBA00022803"/>
    </source>
</evidence>
<dbReference type="Pfam" id="PF13424">
    <property type="entry name" value="TPR_12"/>
    <property type="match status" value="1"/>
</dbReference>
<dbReference type="PANTHER" id="PTHR46630">
    <property type="entry name" value="TETRATRICOPEPTIDE REPEAT PROTEIN 29"/>
    <property type="match status" value="1"/>
</dbReference>
<dbReference type="Pfam" id="PF13181">
    <property type="entry name" value="TPR_8"/>
    <property type="match status" value="1"/>
</dbReference>